<name>Q2NAU3_ERYLH</name>
<proteinExistence type="predicted"/>
<feature type="compositionally biased region" description="Polar residues" evidence="1">
    <location>
        <begin position="1"/>
        <end position="10"/>
    </location>
</feature>
<dbReference type="eggNOG" id="COG5031">
    <property type="taxonomic scope" value="Bacteria"/>
</dbReference>
<accession>Q2NAU3</accession>
<protein>
    <recommendedName>
        <fullName evidence="4">Ubiquinone biosynthesis protein</fullName>
    </recommendedName>
</protein>
<dbReference type="STRING" id="314225.ELI_05530"/>
<dbReference type="EMBL" id="CP000157">
    <property type="protein sequence ID" value="ABC63198.1"/>
    <property type="molecule type" value="Genomic_DNA"/>
</dbReference>
<feature type="region of interest" description="Disordered" evidence="1">
    <location>
        <begin position="1"/>
        <end position="32"/>
    </location>
</feature>
<sequence length="284" mass="31617">MKTMMKQTPSPATPNAAIESAPDGTIFRHPDRPMPKRDIRAAFHHFRELLKDKEDTTHVFKIFEALPSKRFVPFARAFALSEKGAAIRAREPYLPTVLDDHAMLRKMPMGSVAHAYCDFMESEGLTAAGLVAEADKTWPDRPKYGDLIEWYAWRRRDTHDLLHVLTGYGRDALGEQCVLAFTYGQNGGFAHLFIAYLGALNTKKAVRSPAPVFRAVRQAHRMGKGAPRICEMSILDLLAMPLSEAQAMLGVGDPTYYEQCHAAWRGQGIDPYDLLGQQAATASA</sequence>
<evidence type="ECO:0000313" key="2">
    <source>
        <dbReference type="EMBL" id="ABC63198.1"/>
    </source>
</evidence>
<dbReference type="InterPro" id="IPR007715">
    <property type="entry name" value="Coq4"/>
</dbReference>
<evidence type="ECO:0000256" key="1">
    <source>
        <dbReference type="SAM" id="MobiDB-lite"/>
    </source>
</evidence>
<evidence type="ECO:0000313" key="3">
    <source>
        <dbReference type="Proteomes" id="UP000008808"/>
    </source>
</evidence>
<dbReference type="AlphaFoldDB" id="Q2NAU3"/>
<organism evidence="2 3">
    <name type="scientific">Erythrobacter litoralis (strain HTCC2594)</name>
    <dbReference type="NCBI Taxonomy" id="314225"/>
    <lineage>
        <taxon>Bacteria</taxon>
        <taxon>Pseudomonadati</taxon>
        <taxon>Pseudomonadota</taxon>
        <taxon>Alphaproteobacteria</taxon>
        <taxon>Sphingomonadales</taxon>
        <taxon>Erythrobacteraceae</taxon>
        <taxon>Erythrobacter/Porphyrobacter group</taxon>
        <taxon>Erythrobacter</taxon>
    </lineage>
</organism>
<dbReference type="Pfam" id="PF05019">
    <property type="entry name" value="Coq4"/>
    <property type="match status" value="1"/>
</dbReference>
<dbReference type="HOGENOM" id="CLU_080698_1_0_5"/>
<dbReference type="GO" id="GO:0006744">
    <property type="term" value="P:ubiquinone biosynthetic process"/>
    <property type="evidence" value="ECO:0007669"/>
    <property type="project" value="InterPro"/>
</dbReference>
<dbReference type="KEGG" id="eli:ELI_05530"/>
<dbReference type="Proteomes" id="UP000008808">
    <property type="component" value="Chromosome"/>
</dbReference>
<evidence type="ECO:0008006" key="4">
    <source>
        <dbReference type="Google" id="ProtNLM"/>
    </source>
</evidence>
<reference evidence="3" key="1">
    <citation type="journal article" date="2009" name="J. Bacteriol.">
        <title>Complete genome sequence of Erythrobacter litoralis HTCC2594.</title>
        <authorList>
            <person name="Oh H.M."/>
            <person name="Giovannoni S.J."/>
            <person name="Ferriera S."/>
            <person name="Johnson J."/>
            <person name="Cho J.C."/>
        </authorList>
    </citation>
    <scope>NUCLEOTIDE SEQUENCE [LARGE SCALE GENOMIC DNA]</scope>
    <source>
        <strain evidence="3">HTCC2594</strain>
    </source>
</reference>
<gene>
    <name evidence="2" type="ordered locus">ELI_05530</name>
</gene>
<keyword evidence="3" id="KW-1185">Reference proteome</keyword>